<dbReference type="Pfam" id="PF00596">
    <property type="entry name" value="Aldolase_II"/>
    <property type="match status" value="1"/>
</dbReference>
<dbReference type="PANTHER" id="PTHR22789:SF0">
    <property type="entry name" value="3-OXO-TETRONATE 4-PHOSPHATE DECARBOXYLASE-RELATED"/>
    <property type="match status" value="1"/>
</dbReference>
<accession>A0ABU5IQ97</accession>
<dbReference type="Gene3D" id="3.40.225.10">
    <property type="entry name" value="Class II aldolase/adducin N-terminal domain"/>
    <property type="match status" value="1"/>
</dbReference>
<organism evidence="4 5">
    <name type="scientific">Azohydromonas lata</name>
    <dbReference type="NCBI Taxonomy" id="45677"/>
    <lineage>
        <taxon>Bacteria</taxon>
        <taxon>Pseudomonadati</taxon>
        <taxon>Pseudomonadota</taxon>
        <taxon>Betaproteobacteria</taxon>
        <taxon>Burkholderiales</taxon>
        <taxon>Sphaerotilaceae</taxon>
        <taxon>Azohydromonas</taxon>
    </lineage>
</organism>
<dbReference type="PANTHER" id="PTHR22789">
    <property type="entry name" value="FUCULOSE PHOSPHATE ALDOLASE"/>
    <property type="match status" value="1"/>
</dbReference>
<dbReference type="SMART" id="SM01007">
    <property type="entry name" value="Aldolase_II"/>
    <property type="match status" value="1"/>
</dbReference>
<evidence type="ECO:0000313" key="4">
    <source>
        <dbReference type="EMBL" id="MDZ5461081.1"/>
    </source>
</evidence>
<name>A0ABU5IQ97_9BURK</name>
<dbReference type="RefSeq" id="WP_322468345.1">
    <property type="nucleotide sequence ID" value="NZ_JAXOJX010000095.1"/>
</dbReference>
<evidence type="ECO:0000256" key="1">
    <source>
        <dbReference type="ARBA" id="ARBA00022723"/>
    </source>
</evidence>
<proteinExistence type="predicted"/>
<dbReference type="SUPFAM" id="SSF53639">
    <property type="entry name" value="AraD/HMP-PK domain-like"/>
    <property type="match status" value="1"/>
</dbReference>
<sequence>MASNANPELIADLVDANHILFHQGIVDAFGHVSVRHDADPSRFLLARNMAPAQVAAGDIVEYHVDSGEAVAADAPRPYLERFIHSEIYKARPDVMAVVHNHSPAVLPFGVVKGARLRPACHMCGFLGEGPPVFEIREHAGAATDLLIRNRELGTALARSLGQERVVLMRGHGCTVVASSLRLAVYRAVYTEVNAKLLLQALPLGEVEYLTPQEAAAGHTTEGQVDRPWNLWKAQAREAAGR</sequence>
<reference evidence="4 5" key="1">
    <citation type="submission" date="2023-11" db="EMBL/GenBank/DDBJ databases">
        <title>Draft genome of Azohydromonas lata strain H1 (DSM1123), a polyhydroxyalkanoate producer.</title>
        <authorList>
            <person name="Traversa D."/>
            <person name="D'Addabbo P."/>
            <person name="Pazzani C."/>
            <person name="Manzari C."/>
            <person name="Chiara M."/>
            <person name="Scrascia M."/>
        </authorList>
    </citation>
    <scope>NUCLEOTIDE SEQUENCE [LARGE SCALE GENOMIC DNA]</scope>
    <source>
        <strain evidence="4 5">H1</strain>
    </source>
</reference>
<dbReference type="InterPro" id="IPR050197">
    <property type="entry name" value="Aldolase_class_II_sugar_metab"/>
</dbReference>
<feature type="domain" description="Class II aldolase/adducin N-terminal" evidence="3">
    <location>
        <begin position="11"/>
        <end position="198"/>
    </location>
</feature>
<evidence type="ECO:0000256" key="2">
    <source>
        <dbReference type="ARBA" id="ARBA00023239"/>
    </source>
</evidence>
<dbReference type="Proteomes" id="UP001293718">
    <property type="component" value="Unassembled WGS sequence"/>
</dbReference>
<protein>
    <submittedName>
        <fullName evidence="4">Class II aldolase/adducin family protein</fullName>
    </submittedName>
</protein>
<keyword evidence="1" id="KW-0479">Metal-binding</keyword>
<keyword evidence="5" id="KW-1185">Reference proteome</keyword>
<comment type="caution">
    <text evidence="4">The sequence shown here is derived from an EMBL/GenBank/DDBJ whole genome shotgun (WGS) entry which is preliminary data.</text>
</comment>
<evidence type="ECO:0000313" key="5">
    <source>
        <dbReference type="Proteomes" id="UP001293718"/>
    </source>
</evidence>
<evidence type="ECO:0000259" key="3">
    <source>
        <dbReference type="SMART" id="SM01007"/>
    </source>
</evidence>
<dbReference type="InterPro" id="IPR001303">
    <property type="entry name" value="Aldolase_II/adducin_N"/>
</dbReference>
<dbReference type="EMBL" id="JAXOJX010000095">
    <property type="protein sequence ID" value="MDZ5461081.1"/>
    <property type="molecule type" value="Genomic_DNA"/>
</dbReference>
<keyword evidence="2" id="KW-0456">Lyase</keyword>
<dbReference type="InterPro" id="IPR036409">
    <property type="entry name" value="Aldolase_II/adducin_N_sf"/>
</dbReference>
<gene>
    <name evidence="4" type="ORF">SM757_31355</name>
</gene>